<accession>A0A7W0C6W4</accession>
<dbReference type="Pfam" id="PF02463">
    <property type="entry name" value="SMC_N"/>
    <property type="match status" value="1"/>
</dbReference>
<dbReference type="AlphaFoldDB" id="A0A7W0C6W4"/>
<evidence type="ECO:0000256" key="3">
    <source>
        <dbReference type="ARBA" id="ARBA00021315"/>
    </source>
</evidence>
<dbReference type="NCBIfam" id="TIGR00634">
    <property type="entry name" value="recN"/>
    <property type="match status" value="1"/>
</dbReference>
<evidence type="ECO:0000256" key="10">
    <source>
        <dbReference type="SAM" id="Coils"/>
    </source>
</evidence>
<evidence type="ECO:0000256" key="9">
    <source>
        <dbReference type="PIRNR" id="PIRNR003128"/>
    </source>
</evidence>
<evidence type="ECO:0000256" key="7">
    <source>
        <dbReference type="ARBA" id="ARBA00023204"/>
    </source>
</evidence>
<name>A0A7W0C6W4_9BACT</name>
<evidence type="ECO:0000256" key="4">
    <source>
        <dbReference type="ARBA" id="ARBA00022741"/>
    </source>
</evidence>
<dbReference type="GO" id="GO:0006310">
    <property type="term" value="P:DNA recombination"/>
    <property type="evidence" value="ECO:0007669"/>
    <property type="project" value="InterPro"/>
</dbReference>
<dbReference type="InterPro" id="IPR004604">
    <property type="entry name" value="DNA_recomb/repair_RecN"/>
</dbReference>
<dbReference type="InterPro" id="IPR003395">
    <property type="entry name" value="RecF/RecN/SMC_N"/>
</dbReference>
<dbReference type="PANTHER" id="PTHR11059">
    <property type="entry name" value="DNA REPAIR PROTEIN RECN"/>
    <property type="match status" value="1"/>
</dbReference>
<dbReference type="NCBIfam" id="NF008121">
    <property type="entry name" value="PRK10869.1"/>
    <property type="match status" value="1"/>
</dbReference>
<dbReference type="Gene3D" id="3.40.50.300">
    <property type="entry name" value="P-loop containing nucleotide triphosphate hydrolases"/>
    <property type="match status" value="2"/>
</dbReference>
<evidence type="ECO:0000259" key="11">
    <source>
        <dbReference type="Pfam" id="PF02463"/>
    </source>
</evidence>
<dbReference type="PANTHER" id="PTHR11059:SF0">
    <property type="entry name" value="DNA REPAIR PROTEIN RECN"/>
    <property type="match status" value="1"/>
</dbReference>
<reference evidence="12 13" key="1">
    <citation type="submission" date="2020-07" db="EMBL/GenBank/DDBJ databases">
        <title>Genomic Encyclopedia of Type Strains, Phase IV (KMG-IV): sequencing the most valuable type-strain genomes for metagenomic binning, comparative biology and taxonomic classification.</title>
        <authorList>
            <person name="Goeker M."/>
        </authorList>
    </citation>
    <scope>NUCLEOTIDE SEQUENCE [LARGE SCALE GENOMIC DNA]</scope>
    <source>
        <strain evidence="12 13">DSM 17721</strain>
    </source>
</reference>
<dbReference type="CDD" id="cd03241">
    <property type="entry name" value="ABC_RecN"/>
    <property type="match status" value="2"/>
</dbReference>
<feature type="coiled-coil region" evidence="10">
    <location>
        <begin position="173"/>
        <end position="223"/>
    </location>
</feature>
<evidence type="ECO:0000313" key="12">
    <source>
        <dbReference type="EMBL" id="MBA2880286.1"/>
    </source>
</evidence>
<protein>
    <recommendedName>
        <fullName evidence="3 9">DNA repair protein RecN</fullName>
    </recommendedName>
    <alternativeName>
        <fullName evidence="8 9">Recombination protein N</fullName>
    </alternativeName>
</protein>
<dbReference type="GO" id="GO:0009432">
    <property type="term" value="P:SOS response"/>
    <property type="evidence" value="ECO:0007669"/>
    <property type="project" value="TreeGrafter"/>
</dbReference>
<evidence type="ECO:0000256" key="8">
    <source>
        <dbReference type="ARBA" id="ARBA00033408"/>
    </source>
</evidence>
<sequence length="574" mass="63930">MLREIAIKNFAIIDDLRIRFDHGMTVLSGETGAGKSIIIQALNLLLGSRADASMIRTGAESAELEALFDMDTRGPAAAALAEQGHEPGEELVIRRILSRNDRHRVYINGRLATMSLLARVTENLAGISGQHEHQRLLRESEHLRILDQLAGLDDLQQSLAACYHEITPMIRKLEELQAKRKQQAERMELISFQQQEIEAADLAPGEEEELREQLARLKNAENLFQTAGQGVEELYDRDGAVAERLKTLQKELEKAAAIDSRLFEPAEAVADAALRLEDTAEFLRQYTDGIEFDPGRMEEIEARLDTINKLKRKYGDSVEEILETLAALEDQQSEIEGVEEQISQTKSRLAELHQRLAELARRLTEKRKTAAEKLGRKMDAQLRALKMADTRFRVDFQPAPAQAETPQWLWVDDFAVSEKGAEQARFMIAPNVGEDLKPLSRIASGGELSRIILALKALLADTEPVETIVFDEVDAGIGGEVAEVVGRKLADLANRNQVICITHLAQIARFGDHHYRITKTVADGRTTTCIQPLDPSDRIEETARMISGQAITDTTRAHAAEMLKSGRRTSESSG</sequence>
<dbReference type="GO" id="GO:0006281">
    <property type="term" value="P:DNA repair"/>
    <property type="evidence" value="ECO:0007669"/>
    <property type="project" value="UniProtKB-KW"/>
</dbReference>
<feature type="domain" description="RecF/RecN/SMC N-terminal" evidence="11">
    <location>
        <begin position="1"/>
        <end position="520"/>
    </location>
</feature>
<keyword evidence="13" id="KW-1185">Reference proteome</keyword>
<evidence type="ECO:0000256" key="1">
    <source>
        <dbReference type="ARBA" id="ARBA00003618"/>
    </source>
</evidence>
<proteinExistence type="inferred from homology"/>
<evidence type="ECO:0000256" key="5">
    <source>
        <dbReference type="ARBA" id="ARBA00022763"/>
    </source>
</evidence>
<dbReference type="FunFam" id="3.40.50.300:FF:000356">
    <property type="entry name" value="DNA repair protein RecN"/>
    <property type="match status" value="1"/>
</dbReference>
<dbReference type="Proteomes" id="UP000525298">
    <property type="component" value="Unassembled WGS sequence"/>
</dbReference>
<keyword evidence="4" id="KW-0547">Nucleotide-binding</keyword>
<gene>
    <name evidence="12" type="ORF">HNR65_000593</name>
</gene>
<organism evidence="12 13">
    <name type="scientific">Desulfosalsimonas propionicica</name>
    <dbReference type="NCBI Taxonomy" id="332175"/>
    <lineage>
        <taxon>Bacteria</taxon>
        <taxon>Pseudomonadati</taxon>
        <taxon>Thermodesulfobacteriota</taxon>
        <taxon>Desulfobacteria</taxon>
        <taxon>Desulfobacterales</taxon>
        <taxon>Desulfosalsimonadaceae</taxon>
        <taxon>Desulfosalsimonas</taxon>
    </lineage>
</organism>
<dbReference type="FunFam" id="3.40.50.300:FF:000319">
    <property type="entry name" value="DNA repair protein RecN"/>
    <property type="match status" value="1"/>
</dbReference>
<dbReference type="InterPro" id="IPR027417">
    <property type="entry name" value="P-loop_NTPase"/>
</dbReference>
<keyword evidence="10" id="KW-0175">Coiled coil</keyword>
<feature type="coiled-coil region" evidence="10">
    <location>
        <begin position="311"/>
        <end position="373"/>
    </location>
</feature>
<dbReference type="SUPFAM" id="SSF52540">
    <property type="entry name" value="P-loop containing nucleoside triphosphate hydrolases"/>
    <property type="match status" value="1"/>
</dbReference>
<evidence type="ECO:0000256" key="6">
    <source>
        <dbReference type="ARBA" id="ARBA00022840"/>
    </source>
</evidence>
<evidence type="ECO:0000256" key="2">
    <source>
        <dbReference type="ARBA" id="ARBA00009441"/>
    </source>
</evidence>
<comment type="similarity">
    <text evidence="2 9">Belongs to the RecN family.</text>
</comment>
<keyword evidence="7 9" id="KW-0234">DNA repair</keyword>
<keyword evidence="5 9" id="KW-0227">DNA damage</keyword>
<comment type="caution">
    <text evidence="12">The sequence shown here is derived from an EMBL/GenBank/DDBJ whole genome shotgun (WGS) entry which is preliminary data.</text>
</comment>
<evidence type="ECO:0000313" key="13">
    <source>
        <dbReference type="Proteomes" id="UP000525298"/>
    </source>
</evidence>
<keyword evidence="6" id="KW-0067">ATP-binding</keyword>
<comment type="function">
    <text evidence="1 9">May be involved in recombinational repair of damaged DNA.</text>
</comment>
<dbReference type="GO" id="GO:0005524">
    <property type="term" value="F:ATP binding"/>
    <property type="evidence" value="ECO:0007669"/>
    <property type="project" value="UniProtKB-KW"/>
</dbReference>
<dbReference type="RefSeq" id="WP_181549934.1">
    <property type="nucleotide sequence ID" value="NZ_JACDUS010000001.1"/>
</dbReference>
<dbReference type="EMBL" id="JACDUS010000001">
    <property type="protein sequence ID" value="MBA2880286.1"/>
    <property type="molecule type" value="Genomic_DNA"/>
</dbReference>
<dbReference type="PIRSF" id="PIRSF003128">
    <property type="entry name" value="RecN"/>
    <property type="match status" value="1"/>
</dbReference>
<dbReference type="GO" id="GO:0043590">
    <property type="term" value="C:bacterial nucleoid"/>
    <property type="evidence" value="ECO:0007669"/>
    <property type="project" value="TreeGrafter"/>
</dbReference>